<evidence type="ECO:0000313" key="4">
    <source>
        <dbReference type="Proteomes" id="UP000298663"/>
    </source>
</evidence>
<evidence type="ECO:0000256" key="1">
    <source>
        <dbReference type="SAM" id="MobiDB-lite"/>
    </source>
</evidence>
<keyword evidence="2" id="KW-1133">Transmembrane helix</keyword>
<proteinExistence type="predicted"/>
<dbReference type="EMBL" id="AZBU02000006">
    <property type="protein sequence ID" value="TKR73719.1"/>
    <property type="molecule type" value="Genomic_DNA"/>
</dbReference>
<dbReference type="Proteomes" id="UP000298663">
    <property type="component" value="Unassembled WGS sequence"/>
</dbReference>
<keyword evidence="2" id="KW-0812">Transmembrane</keyword>
<name>A0A4U5MV69_STECR</name>
<comment type="caution">
    <text evidence="3">The sequence shown here is derived from an EMBL/GenBank/DDBJ whole genome shotgun (WGS) entry which is preliminary data.</text>
</comment>
<organism evidence="3 4">
    <name type="scientific">Steinernema carpocapsae</name>
    <name type="common">Entomopathogenic nematode</name>
    <dbReference type="NCBI Taxonomy" id="34508"/>
    <lineage>
        <taxon>Eukaryota</taxon>
        <taxon>Metazoa</taxon>
        <taxon>Ecdysozoa</taxon>
        <taxon>Nematoda</taxon>
        <taxon>Chromadorea</taxon>
        <taxon>Rhabditida</taxon>
        <taxon>Tylenchina</taxon>
        <taxon>Panagrolaimomorpha</taxon>
        <taxon>Strongyloidoidea</taxon>
        <taxon>Steinernematidae</taxon>
        <taxon>Steinernema</taxon>
    </lineage>
</organism>
<reference evidence="3 4" key="1">
    <citation type="journal article" date="2015" name="Genome Biol.">
        <title>Comparative genomics of Steinernema reveals deeply conserved gene regulatory networks.</title>
        <authorList>
            <person name="Dillman A.R."/>
            <person name="Macchietto M."/>
            <person name="Porter C.F."/>
            <person name="Rogers A."/>
            <person name="Williams B."/>
            <person name="Antoshechkin I."/>
            <person name="Lee M.M."/>
            <person name="Goodwin Z."/>
            <person name="Lu X."/>
            <person name="Lewis E.E."/>
            <person name="Goodrich-Blair H."/>
            <person name="Stock S.P."/>
            <person name="Adams B.J."/>
            <person name="Sternberg P.W."/>
            <person name="Mortazavi A."/>
        </authorList>
    </citation>
    <scope>NUCLEOTIDE SEQUENCE [LARGE SCALE GENOMIC DNA]</scope>
    <source>
        <strain evidence="3 4">ALL</strain>
    </source>
</reference>
<reference evidence="3 4" key="2">
    <citation type="journal article" date="2019" name="G3 (Bethesda)">
        <title>Hybrid Assembly of the Genome of the Entomopathogenic Nematode Steinernema carpocapsae Identifies the X-Chromosome.</title>
        <authorList>
            <person name="Serra L."/>
            <person name="Macchietto M."/>
            <person name="Macias-Munoz A."/>
            <person name="McGill C.J."/>
            <person name="Rodriguez I.M."/>
            <person name="Rodriguez B."/>
            <person name="Murad R."/>
            <person name="Mortazavi A."/>
        </authorList>
    </citation>
    <scope>NUCLEOTIDE SEQUENCE [LARGE SCALE GENOMIC DNA]</scope>
    <source>
        <strain evidence="3 4">ALL</strain>
    </source>
</reference>
<accession>A0A4U5MV69</accession>
<gene>
    <name evidence="3" type="ORF">L596_020997</name>
</gene>
<evidence type="ECO:0000256" key="2">
    <source>
        <dbReference type="SAM" id="Phobius"/>
    </source>
</evidence>
<protein>
    <submittedName>
        <fullName evidence="3">Uncharacterized protein</fullName>
    </submittedName>
</protein>
<feature type="region of interest" description="Disordered" evidence="1">
    <location>
        <begin position="42"/>
        <end position="80"/>
    </location>
</feature>
<keyword evidence="2" id="KW-0472">Membrane</keyword>
<feature type="transmembrane region" description="Helical" evidence="2">
    <location>
        <begin position="19"/>
        <end position="37"/>
    </location>
</feature>
<sequence length="94" mass="10617">MPEEDFETQSSYCSKSEQIAQDLFYLITIMLLAVAAARSKNAARTKRANDSGSKHRTVSARRTCHRRRPELASEAAPQSDLQKAEVRLIMSNYL</sequence>
<keyword evidence="4" id="KW-1185">Reference proteome</keyword>
<feature type="compositionally biased region" description="Basic residues" evidence="1">
    <location>
        <begin position="54"/>
        <end position="68"/>
    </location>
</feature>
<dbReference type="AlphaFoldDB" id="A0A4U5MV69"/>
<evidence type="ECO:0000313" key="3">
    <source>
        <dbReference type="EMBL" id="TKR73719.1"/>
    </source>
</evidence>